<dbReference type="AlphaFoldDB" id="A0A6P7SAF1"/>
<dbReference type="SMART" id="SM00494">
    <property type="entry name" value="ChtBD2"/>
    <property type="match status" value="2"/>
</dbReference>
<evidence type="ECO:0000259" key="8">
    <source>
        <dbReference type="PROSITE" id="PS50940"/>
    </source>
</evidence>
<feature type="compositionally biased region" description="Polar residues" evidence="6">
    <location>
        <begin position="465"/>
        <end position="482"/>
    </location>
</feature>
<feature type="domain" description="Chitin-binding type-2" evidence="8">
    <location>
        <begin position="35"/>
        <end position="90"/>
    </location>
</feature>
<evidence type="ECO:0000256" key="4">
    <source>
        <dbReference type="ARBA" id="ARBA00023157"/>
    </source>
</evidence>
<sequence length="559" mass="65112">MTSLHKICHSPISQSTIMTSCMIIIAVLIRSSLSQFVCPEMFGMFQHPDNCDMFYVCNYGIPYQRTCPTGLLFDINLGVCRHSVQVHCFNETHQLTAGFTCPTPIGIYTDPTSCEHFYLCANGRGFRQKCPFGLIFDGVVCNWKKDNSCTPTWKSSLRDGINIDTKPNDPSRRSRVVSPKKSSEKLVPSTTDEHQRNQDGVSLLTSTEGNRITDEFERNRKQMRNKSDQSTEMGNLTENNQVQQQRKGNSNLERSREEEKTVIGKAKVKNVEKAEEEGKENNENDGNKARGRYLKEYLAREEKRRKFLKELEKKRSELWERQQQLRRKLLRQHQLQQRKLFILRQKQQQQLLQQRQQLQQLQEKKEDQQQQHQNGSVPQFQQHEGHKQHQDQQQQPQQKEEEEQQQQLQKEQQQLQKEQQQLQKEQQLLENEEHQRQQHQQEKQEQSTARDRNLKANEIRDIWSESDQSNSSKTAWKPNSSKGRSHSEKGLYPSLFHSSVSNQIFLVNHRIKPNYTNDNMDDGAIVKDSQSSNSNASESNNNNINSNGFNKAVTSGNAR</sequence>
<dbReference type="InterPro" id="IPR002557">
    <property type="entry name" value="Chitin-bd_dom"/>
</dbReference>
<dbReference type="PROSITE" id="PS50940">
    <property type="entry name" value="CHIT_BIND_II"/>
    <property type="match status" value="2"/>
</dbReference>
<dbReference type="Gene3D" id="2.170.140.10">
    <property type="entry name" value="Chitin binding domain"/>
    <property type="match status" value="2"/>
</dbReference>
<feature type="region of interest" description="Disordered" evidence="6">
    <location>
        <begin position="363"/>
        <end position="412"/>
    </location>
</feature>
<evidence type="ECO:0000256" key="6">
    <source>
        <dbReference type="SAM" id="MobiDB-lite"/>
    </source>
</evidence>
<feature type="compositionally biased region" description="Basic and acidic residues" evidence="6">
    <location>
        <begin position="431"/>
        <end position="463"/>
    </location>
</feature>
<feature type="compositionally biased region" description="Polar residues" evidence="6">
    <location>
        <begin position="230"/>
        <end position="252"/>
    </location>
</feature>
<keyword evidence="5" id="KW-0325">Glycoprotein</keyword>
<keyword evidence="1" id="KW-0147">Chitin-binding</keyword>
<dbReference type="Pfam" id="PF01607">
    <property type="entry name" value="CBM_14"/>
    <property type="match status" value="2"/>
</dbReference>
<feature type="compositionally biased region" description="Basic and acidic residues" evidence="6">
    <location>
        <begin position="253"/>
        <end position="262"/>
    </location>
</feature>
<dbReference type="InterPro" id="IPR036508">
    <property type="entry name" value="Chitin-bd_dom_sf"/>
</dbReference>
<gene>
    <name evidence="10" type="primary">LOC115210600</name>
</gene>
<dbReference type="KEGG" id="osn:115210600"/>
<feature type="compositionally biased region" description="Polar residues" evidence="6">
    <location>
        <begin position="198"/>
        <end position="210"/>
    </location>
</feature>
<proteinExistence type="predicted"/>
<evidence type="ECO:0000256" key="1">
    <source>
        <dbReference type="ARBA" id="ARBA00022669"/>
    </source>
</evidence>
<evidence type="ECO:0000256" key="7">
    <source>
        <dbReference type="SAM" id="Phobius"/>
    </source>
</evidence>
<dbReference type="GO" id="GO:0008061">
    <property type="term" value="F:chitin binding"/>
    <property type="evidence" value="ECO:0007669"/>
    <property type="project" value="UniProtKB-KW"/>
</dbReference>
<keyword evidence="7" id="KW-0812">Transmembrane</keyword>
<dbReference type="PANTHER" id="PTHR23301:SF0">
    <property type="entry name" value="CHITIN-BINDING TYPE-2 DOMAIN-CONTAINING PROTEIN-RELATED"/>
    <property type="match status" value="1"/>
</dbReference>
<keyword evidence="9" id="KW-1185">Reference proteome</keyword>
<dbReference type="PROSITE" id="PS51257">
    <property type="entry name" value="PROKAR_LIPOPROTEIN"/>
    <property type="match status" value="1"/>
</dbReference>
<accession>A0A6P7SAF1</accession>
<evidence type="ECO:0000256" key="3">
    <source>
        <dbReference type="ARBA" id="ARBA00022737"/>
    </source>
</evidence>
<evidence type="ECO:0000256" key="5">
    <source>
        <dbReference type="ARBA" id="ARBA00023180"/>
    </source>
</evidence>
<name>A0A6P7SAF1_9MOLL</name>
<dbReference type="InterPro" id="IPR051940">
    <property type="entry name" value="Chitin_bind-dev_reg"/>
</dbReference>
<protein>
    <recommendedName>
        <fullName evidence="8">Chitin-binding type-2 domain-containing protein</fullName>
    </recommendedName>
</protein>
<keyword evidence="3" id="KW-0677">Repeat</keyword>
<dbReference type="GO" id="GO:0005576">
    <property type="term" value="C:extracellular region"/>
    <property type="evidence" value="ECO:0007669"/>
    <property type="project" value="InterPro"/>
</dbReference>
<evidence type="ECO:0000313" key="10">
    <source>
        <dbReference type="RefSeq" id="XP_029635063.2"/>
    </source>
</evidence>
<evidence type="ECO:0000313" key="9">
    <source>
        <dbReference type="Proteomes" id="UP000515154"/>
    </source>
</evidence>
<dbReference type="PANTHER" id="PTHR23301">
    <property type="entry name" value="CHITIN BINDING PERITROPHIN-A"/>
    <property type="match status" value="1"/>
</dbReference>
<dbReference type="SUPFAM" id="SSF57625">
    <property type="entry name" value="Invertebrate chitin-binding proteins"/>
    <property type="match status" value="2"/>
</dbReference>
<feature type="transmembrane region" description="Helical" evidence="7">
    <location>
        <begin position="12"/>
        <end position="29"/>
    </location>
</feature>
<dbReference type="RefSeq" id="XP_029635063.2">
    <property type="nucleotide sequence ID" value="XM_029779203.2"/>
</dbReference>
<feature type="compositionally biased region" description="Basic and acidic residues" evidence="6">
    <location>
        <begin position="279"/>
        <end position="288"/>
    </location>
</feature>
<feature type="domain" description="Chitin-binding type-2" evidence="8">
    <location>
        <begin position="98"/>
        <end position="151"/>
    </location>
</feature>
<feature type="compositionally biased region" description="Low complexity" evidence="6">
    <location>
        <begin position="529"/>
        <end position="550"/>
    </location>
</feature>
<keyword evidence="2" id="KW-0732">Signal</keyword>
<feature type="region of interest" description="Disordered" evidence="6">
    <location>
        <begin position="517"/>
        <end position="559"/>
    </location>
</feature>
<feature type="region of interest" description="Disordered" evidence="6">
    <location>
        <begin position="159"/>
        <end position="288"/>
    </location>
</feature>
<feature type="region of interest" description="Disordered" evidence="6">
    <location>
        <begin position="431"/>
        <end position="488"/>
    </location>
</feature>
<feature type="compositionally biased region" description="Basic and acidic residues" evidence="6">
    <location>
        <begin position="211"/>
        <end position="229"/>
    </location>
</feature>
<keyword evidence="4" id="KW-1015">Disulfide bond</keyword>
<evidence type="ECO:0000256" key="2">
    <source>
        <dbReference type="ARBA" id="ARBA00022729"/>
    </source>
</evidence>
<keyword evidence="7" id="KW-0472">Membrane</keyword>
<organism evidence="9 10">
    <name type="scientific">Octopus sinensis</name>
    <name type="common">East Asian common octopus</name>
    <dbReference type="NCBI Taxonomy" id="2607531"/>
    <lineage>
        <taxon>Eukaryota</taxon>
        <taxon>Metazoa</taxon>
        <taxon>Spiralia</taxon>
        <taxon>Lophotrochozoa</taxon>
        <taxon>Mollusca</taxon>
        <taxon>Cephalopoda</taxon>
        <taxon>Coleoidea</taxon>
        <taxon>Octopodiformes</taxon>
        <taxon>Octopoda</taxon>
        <taxon>Incirrata</taxon>
        <taxon>Octopodidae</taxon>
        <taxon>Octopus</taxon>
    </lineage>
</organism>
<reference evidence="10" key="1">
    <citation type="submission" date="2025-08" db="UniProtKB">
        <authorList>
            <consortium name="RefSeq"/>
        </authorList>
    </citation>
    <scope>IDENTIFICATION</scope>
</reference>
<dbReference type="Proteomes" id="UP000515154">
    <property type="component" value="Linkage group LG4"/>
</dbReference>
<keyword evidence="7" id="KW-1133">Transmembrane helix</keyword>